<keyword evidence="9" id="KW-1185">Reference proteome</keyword>
<evidence type="ECO:0000256" key="4">
    <source>
        <dbReference type="ARBA" id="ARBA00022692"/>
    </source>
</evidence>
<feature type="transmembrane region" description="Helical" evidence="7">
    <location>
        <begin position="61"/>
        <end position="85"/>
    </location>
</feature>
<dbReference type="InterPro" id="IPR037185">
    <property type="entry name" value="EmrE-like"/>
</dbReference>
<comment type="subcellular location">
    <subcellularLocation>
        <location evidence="1">Membrane</location>
        <topology evidence="1">Multi-pass membrane protein</topology>
    </subcellularLocation>
</comment>
<dbReference type="Pfam" id="PF06027">
    <property type="entry name" value="SLC35F"/>
    <property type="match status" value="1"/>
</dbReference>
<dbReference type="InterPro" id="IPR052221">
    <property type="entry name" value="SLC35F_Transporter"/>
</dbReference>
<gene>
    <name evidence="8" type="ORF">STAS_03602</name>
</gene>
<evidence type="ECO:0000313" key="9">
    <source>
        <dbReference type="Proteomes" id="UP000325081"/>
    </source>
</evidence>
<evidence type="ECO:0000256" key="2">
    <source>
        <dbReference type="ARBA" id="ARBA00007863"/>
    </source>
</evidence>
<evidence type="ECO:0000256" key="3">
    <source>
        <dbReference type="ARBA" id="ARBA00022448"/>
    </source>
</evidence>
<evidence type="ECO:0008006" key="10">
    <source>
        <dbReference type="Google" id="ProtNLM"/>
    </source>
</evidence>
<dbReference type="AlphaFoldDB" id="A0A5A7P5X4"/>
<feature type="transmembrane region" description="Helical" evidence="7">
    <location>
        <begin position="97"/>
        <end position="116"/>
    </location>
</feature>
<comment type="caution">
    <text evidence="8">The sequence shown here is derived from an EMBL/GenBank/DDBJ whole genome shotgun (WGS) entry which is preliminary data.</text>
</comment>
<keyword evidence="6 7" id="KW-0472">Membrane</keyword>
<feature type="transmembrane region" description="Helical" evidence="7">
    <location>
        <begin position="329"/>
        <end position="347"/>
    </location>
</feature>
<dbReference type="GO" id="GO:0016020">
    <property type="term" value="C:membrane"/>
    <property type="evidence" value="ECO:0007669"/>
    <property type="project" value="UniProtKB-SubCell"/>
</dbReference>
<comment type="similarity">
    <text evidence="2">Belongs to the SLC35F solute transporter family.</text>
</comment>
<sequence>YKASGNLSRPSASPSTAIKYQFFRRRVNVAFGKILIPTNPYIYCTLNRMVSWKDFWTKNTLVGLGLGQFLSLLVTSTGFSSSELAKRGINAPTSQSFLNYVFLALIYGSIMLYRWKPLKAKWYYYILLGLVDVEANFLVVKAYQYTSITSVMLLDCWTIPCVLFLTWFFLKTKYRFMKLIGVAICVAGLVTVVFSDVHSADRSSGSNPIKGDLLVIAGATLYGVSNVSEEYFVKSADRVELMAFLGVFGGIISACQIVILERGELKSIHWTAGAALPFVGFSVAMFLFYSGVPILLKISGSTMLNLSLLTSDMWAVLIRIFAYHEKVDWMYFVAFAAVVVGLVVYSGGDKMGMNTGEVGDEEVGFSSSHFNAETSTTKQ</sequence>
<evidence type="ECO:0000256" key="5">
    <source>
        <dbReference type="ARBA" id="ARBA00022989"/>
    </source>
</evidence>
<organism evidence="8 9">
    <name type="scientific">Striga asiatica</name>
    <name type="common">Asiatic witchweed</name>
    <name type="synonym">Buchnera asiatica</name>
    <dbReference type="NCBI Taxonomy" id="4170"/>
    <lineage>
        <taxon>Eukaryota</taxon>
        <taxon>Viridiplantae</taxon>
        <taxon>Streptophyta</taxon>
        <taxon>Embryophyta</taxon>
        <taxon>Tracheophyta</taxon>
        <taxon>Spermatophyta</taxon>
        <taxon>Magnoliopsida</taxon>
        <taxon>eudicotyledons</taxon>
        <taxon>Gunneridae</taxon>
        <taxon>Pentapetalae</taxon>
        <taxon>asterids</taxon>
        <taxon>lamiids</taxon>
        <taxon>Lamiales</taxon>
        <taxon>Orobanchaceae</taxon>
        <taxon>Buchnereae</taxon>
        <taxon>Striga</taxon>
    </lineage>
</organism>
<feature type="transmembrane region" description="Helical" evidence="7">
    <location>
        <begin position="152"/>
        <end position="170"/>
    </location>
</feature>
<dbReference type="PANTHER" id="PTHR14233:SF4">
    <property type="entry name" value="SOLUTE CARRIER FAMILY 35 MEMBER F2"/>
    <property type="match status" value="1"/>
</dbReference>
<dbReference type="EMBL" id="BKCP01002224">
    <property type="protein sequence ID" value="GER27866.1"/>
    <property type="molecule type" value="Genomic_DNA"/>
</dbReference>
<reference evidence="9" key="1">
    <citation type="journal article" date="2019" name="Curr. Biol.">
        <title>Genome Sequence of Striga asiatica Provides Insight into the Evolution of Plant Parasitism.</title>
        <authorList>
            <person name="Yoshida S."/>
            <person name="Kim S."/>
            <person name="Wafula E.K."/>
            <person name="Tanskanen J."/>
            <person name="Kim Y.M."/>
            <person name="Honaas L."/>
            <person name="Yang Z."/>
            <person name="Spallek T."/>
            <person name="Conn C.E."/>
            <person name="Ichihashi Y."/>
            <person name="Cheong K."/>
            <person name="Cui S."/>
            <person name="Der J.P."/>
            <person name="Gundlach H."/>
            <person name="Jiao Y."/>
            <person name="Hori C."/>
            <person name="Ishida J.K."/>
            <person name="Kasahara H."/>
            <person name="Kiba T."/>
            <person name="Kim M.S."/>
            <person name="Koo N."/>
            <person name="Laohavisit A."/>
            <person name="Lee Y.H."/>
            <person name="Lumba S."/>
            <person name="McCourt P."/>
            <person name="Mortimer J.C."/>
            <person name="Mutuku J.M."/>
            <person name="Nomura T."/>
            <person name="Sasaki-Sekimoto Y."/>
            <person name="Seto Y."/>
            <person name="Wang Y."/>
            <person name="Wakatake T."/>
            <person name="Sakakibara H."/>
            <person name="Demura T."/>
            <person name="Yamaguchi S."/>
            <person name="Yoneyama K."/>
            <person name="Manabe R.I."/>
            <person name="Nelson D.C."/>
            <person name="Schulman A.H."/>
            <person name="Timko M.P."/>
            <person name="dePamphilis C.W."/>
            <person name="Choi D."/>
            <person name="Shirasu K."/>
        </authorList>
    </citation>
    <scope>NUCLEOTIDE SEQUENCE [LARGE SCALE GENOMIC DNA]</scope>
    <source>
        <strain evidence="9">cv. UVA1</strain>
    </source>
</reference>
<protein>
    <recommendedName>
        <fullName evidence="10">Solute carrier family 35 member F1</fullName>
    </recommendedName>
</protein>
<feature type="non-terminal residue" evidence="8">
    <location>
        <position position="1"/>
    </location>
</feature>
<name>A0A5A7P5X4_STRAF</name>
<keyword evidence="4 7" id="KW-0812">Transmembrane</keyword>
<proteinExistence type="inferred from homology"/>
<feature type="transmembrane region" description="Helical" evidence="7">
    <location>
        <begin position="176"/>
        <end position="194"/>
    </location>
</feature>
<dbReference type="GO" id="GO:0022857">
    <property type="term" value="F:transmembrane transporter activity"/>
    <property type="evidence" value="ECO:0007669"/>
    <property type="project" value="InterPro"/>
</dbReference>
<evidence type="ECO:0000313" key="8">
    <source>
        <dbReference type="EMBL" id="GER27866.1"/>
    </source>
</evidence>
<dbReference type="OrthoDB" id="429955at2759"/>
<evidence type="ECO:0000256" key="7">
    <source>
        <dbReference type="SAM" id="Phobius"/>
    </source>
</evidence>
<evidence type="ECO:0000256" key="1">
    <source>
        <dbReference type="ARBA" id="ARBA00004141"/>
    </source>
</evidence>
<feature type="transmembrane region" description="Helical" evidence="7">
    <location>
        <begin position="241"/>
        <end position="260"/>
    </location>
</feature>
<dbReference type="SUPFAM" id="SSF103481">
    <property type="entry name" value="Multidrug resistance efflux transporter EmrE"/>
    <property type="match status" value="1"/>
</dbReference>
<feature type="transmembrane region" description="Helical" evidence="7">
    <location>
        <begin position="303"/>
        <end position="323"/>
    </location>
</feature>
<dbReference type="PANTHER" id="PTHR14233">
    <property type="entry name" value="DUF914-RELATED"/>
    <property type="match status" value="1"/>
</dbReference>
<feature type="transmembrane region" description="Helical" evidence="7">
    <location>
        <begin position="272"/>
        <end position="296"/>
    </location>
</feature>
<dbReference type="Proteomes" id="UP000325081">
    <property type="component" value="Unassembled WGS sequence"/>
</dbReference>
<keyword evidence="3" id="KW-0813">Transport</keyword>
<dbReference type="InterPro" id="IPR009262">
    <property type="entry name" value="SLC35_F1/F2/F6"/>
</dbReference>
<keyword evidence="5 7" id="KW-1133">Transmembrane helix</keyword>
<accession>A0A5A7P5X4</accession>
<evidence type="ECO:0000256" key="6">
    <source>
        <dbReference type="ARBA" id="ARBA00023136"/>
    </source>
</evidence>